<name>A0ABU6AL46_9PSEU</name>
<dbReference type="RefSeq" id="WP_324269589.1">
    <property type="nucleotide sequence ID" value="NZ_JAWLNX010000038.1"/>
</dbReference>
<reference evidence="2 3" key="1">
    <citation type="submission" date="2023-10" db="EMBL/GenBank/DDBJ databases">
        <title>Saccharopolyspora sp. nov., isolated from mangrove soil.</title>
        <authorList>
            <person name="Lu Y."/>
            <person name="Liu W."/>
        </authorList>
    </citation>
    <scope>NUCLEOTIDE SEQUENCE [LARGE SCALE GENOMIC DNA]</scope>
    <source>
        <strain evidence="2 3">S2-29</strain>
    </source>
</reference>
<proteinExistence type="predicted"/>
<evidence type="ECO:0000313" key="3">
    <source>
        <dbReference type="Proteomes" id="UP001327093"/>
    </source>
</evidence>
<dbReference type="EMBL" id="JAWLNX010000038">
    <property type="protein sequence ID" value="MEB3372166.1"/>
    <property type="molecule type" value="Genomic_DNA"/>
</dbReference>
<accession>A0ABU6AL46</accession>
<protein>
    <recommendedName>
        <fullName evidence="4">Arabinosyltransferase C-terminal domain-containing protein</fullName>
    </recommendedName>
</protein>
<keyword evidence="3" id="KW-1185">Reference proteome</keyword>
<evidence type="ECO:0000256" key="1">
    <source>
        <dbReference type="SAM" id="Phobius"/>
    </source>
</evidence>
<dbReference type="Gene3D" id="3.40.190.160">
    <property type="match status" value="1"/>
</dbReference>
<keyword evidence="1" id="KW-1133">Transmembrane helix</keyword>
<keyword evidence="1" id="KW-0812">Transmembrane</keyword>
<organism evidence="2 3">
    <name type="scientific">Saccharopolyspora mangrovi</name>
    <dbReference type="NCBI Taxonomy" id="3082379"/>
    <lineage>
        <taxon>Bacteria</taxon>
        <taxon>Bacillati</taxon>
        <taxon>Actinomycetota</taxon>
        <taxon>Actinomycetes</taxon>
        <taxon>Pseudonocardiales</taxon>
        <taxon>Pseudonocardiaceae</taxon>
        <taxon>Saccharopolyspora</taxon>
    </lineage>
</organism>
<gene>
    <name evidence="2" type="ORF">R4I43_32675</name>
</gene>
<keyword evidence="1" id="KW-0472">Membrane</keyword>
<evidence type="ECO:0008006" key="4">
    <source>
        <dbReference type="Google" id="ProtNLM"/>
    </source>
</evidence>
<evidence type="ECO:0000313" key="2">
    <source>
        <dbReference type="EMBL" id="MEB3372166.1"/>
    </source>
</evidence>
<feature type="transmembrane region" description="Helical" evidence="1">
    <location>
        <begin position="30"/>
        <end position="51"/>
    </location>
</feature>
<dbReference type="Proteomes" id="UP001327093">
    <property type="component" value="Unassembled WGS sequence"/>
</dbReference>
<comment type="caution">
    <text evidence="2">The sequence shown here is derived from an EMBL/GenBank/DDBJ whole genome shotgun (WGS) entry which is preliminary data.</text>
</comment>
<sequence length="358" mass="37813">MGGAGRGIAAFGLWQRRRHSGVLLRPERGVLIATALLLVTGMFAVFAHAPLRQAPGWTVASGGFEYATTGRTGGLADHVQVLADADTPSLAPAEPAAVRGDFTTAQPLPVPASAPGPVWHSHSARATGRGWLVSGWYPVPATGDGTHVTVPALGEGLTSHRLVVQADTPTGVVDLPLSPDAALGARHWQELAVALPRPVRAVRVVAEQHGAWLAVGQPRLTKVRPVTAATDGRIVFADQLSAMLWPDIDHAEVARGMTTPPEVRVSAAEHIDPGVLSNSTFTDWGGNFATSTHTATFVRMTSALPGGPEAPPWGTVDRLLHAHRPGLLDVEHRHQERAGWTRLPTLAGESYIGREYTG</sequence>